<comment type="similarity">
    <text evidence="3">Belongs to the GRAS family.</text>
</comment>
<sequence>MYDLIDVSAFKKLLLDCATALQDGNLKLADVHLGMISNLLAKKTDIARSRLVKYYAEGIVRRAYGLHPSLPFFTSRLPYFDKIEPNVLEGKKQLHLIDFYLPHLYSHHFYGPYLFDTLRKVCGDSISVRVSVVLPPFMEKTVDFRREEQFLAREAEKESIKLKDFKMVYANGLGEVDDAFMWDLMMKRRADDDEALVIFYSNKLHRLVAEEGALETELLTLAQINPDVVFISEDNANHNYSNFIQRLDHSFPYYFSTNPVIGIEAQNMKRREIGNIVGCEGKDLVERHLTFDQWRSLFLSTGFMIPIPLYVKGYNGKENGCLVYRDEFHSAWKFCSGVHLDSTSFNSLLRGWT</sequence>
<keyword evidence="5" id="KW-1185">Reference proteome</keyword>
<dbReference type="Pfam" id="PF03514">
    <property type="entry name" value="GRAS"/>
    <property type="match status" value="1"/>
</dbReference>
<name>A0A1R3IVX2_COCAP</name>
<dbReference type="OMA" id="HYNSCRI"/>
<dbReference type="OrthoDB" id="949380at2759"/>
<reference evidence="4 5" key="1">
    <citation type="submission" date="2013-09" db="EMBL/GenBank/DDBJ databases">
        <title>Corchorus capsularis genome sequencing.</title>
        <authorList>
            <person name="Alam M."/>
            <person name="Haque M.S."/>
            <person name="Islam M.S."/>
            <person name="Emdad E.M."/>
            <person name="Islam M.M."/>
            <person name="Ahmed B."/>
            <person name="Halim A."/>
            <person name="Hossen Q.M.M."/>
            <person name="Hossain M.Z."/>
            <person name="Ahmed R."/>
            <person name="Khan M.M."/>
            <person name="Islam R."/>
            <person name="Rashid M.M."/>
            <person name="Khan S.A."/>
            <person name="Rahman M.S."/>
            <person name="Alam M."/>
        </authorList>
    </citation>
    <scope>NUCLEOTIDE SEQUENCE [LARGE SCALE GENOMIC DNA]</scope>
    <source>
        <strain evidence="5">cv. CVL-1</strain>
        <tissue evidence="4">Whole seedling</tissue>
    </source>
</reference>
<evidence type="ECO:0000256" key="2">
    <source>
        <dbReference type="ARBA" id="ARBA00023163"/>
    </source>
</evidence>
<dbReference type="Gramene" id="OMO86728">
    <property type="protein sequence ID" value="OMO86728"/>
    <property type="gene ID" value="CCACVL1_09486"/>
</dbReference>
<dbReference type="AlphaFoldDB" id="A0A1R3IVX2"/>
<proteinExistence type="inferred from homology"/>
<keyword evidence="1" id="KW-0805">Transcription regulation</keyword>
<comment type="caution">
    <text evidence="4">The sequence shown here is derived from an EMBL/GenBank/DDBJ whole genome shotgun (WGS) entry which is preliminary data.</text>
</comment>
<evidence type="ECO:0000313" key="4">
    <source>
        <dbReference type="EMBL" id="OMO86728.1"/>
    </source>
</evidence>
<dbReference type="InterPro" id="IPR005202">
    <property type="entry name" value="TF_GRAS"/>
</dbReference>
<feature type="region of interest" description="SAW" evidence="3">
    <location>
        <begin position="278"/>
        <end position="353"/>
    </location>
</feature>
<dbReference type="EMBL" id="AWWV01009406">
    <property type="protein sequence ID" value="OMO86728.1"/>
    <property type="molecule type" value="Genomic_DNA"/>
</dbReference>
<protein>
    <submittedName>
        <fullName evidence="4">Transcription factor GRAS</fullName>
    </submittedName>
</protein>
<keyword evidence="2" id="KW-0804">Transcription</keyword>
<dbReference type="PROSITE" id="PS50985">
    <property type="entry name" value="GRAS"/>
    <property type="match status" value="1"/>
</dbReference>
<evidence type="ECO:0000256" key="3">
    <source>
        <dbReference type="PROSITE-ProRule" id="PRU01191"/>
    </source>
</evidence>
<evidence type="ECO:0000313" key="5">
    <source>
        <dbReference type="Proteomes" id="UP000188268"/>
    </source>
</evidence>
<evidence type="ECO:0000256" key="1">
    <source>
        <dbReference type="ARBA" id="ARBA00023015"/>
    </source>
</evidence>
<dbReference type="STRING" id="210143.A0A1R3IVX2"/>
<accession>A0A1R3IVX2</accession>
<organism evidence="4 5">
    <name type="scientific">Corchorus capsularis</name>
    <name type="common">Jute</name>
    <dbReference type="NCBI Taxonomy" id="210143"/>
    <lineage>
        <taxon>Eukaryota</taxon>
        <taxon>Viridiplantae</taxon>
        <taxon>Streptophyta</taxon>
        <taxon>Embryophyta</taxon>
        <taxon>Tracheophyta</taxon>
        <taxon>Spermatophyta</taxon>
        <taxon>Magnoliopsida</taxon>
        <taxon>eudicotyledons</taxon>
        <taxon>Gunneridae</taxon>
        <taxon>Pentapetalae</taxon>
        <taxon>rosids</taxon>
        <taxon>malvids</taxon>
        <taxon>Malvales</taxon>
        <taxon>Malvaceae</taxon>
        <taxon>Grewioideae</taxon>
        <taxon>Apeibeae</taxon>
        <taxon>Corchorus</taxon>
    </lineage>
</organism>
<dbReference type="Proteomes" id="UP000188268">
    <property type="component" value="Unassembled WGS sequence"/>
</dbReference>
<gene>
    <name evidence="4" type="ORF">CCACVL1_09486</name>
</gene>
<dbReference type="PANTHER" id="PTHR31636">
    <property type="entry name" value="OSJNBA0084A10.13 PROTEIN-RELATED"/>
    <property type="match status" value="1"/>
</dbReference>
<comment type="caution">
    <text evidence="3">Lacks conserved residue(s) required for the propagation of feature annotation.</text>
</comment>